<dbReference type="SUPFAM" id="SSF51735">
    <property type="entry name" value="NAD(P)-binding Rossmann-fold domains"/>
    <property type="match status" value="1"/>
</dbReference>
<accession>A0ABR3YY74</accession>
<proteinExistence type="inferred from homology"/>
<evidence type="ECO:0000256" key="3">
    <source>
        <dbReference type="ARBA" id="ARBA00023002"/>
    </source>
</evidence>
<sequence length="273" mass="29108">MSAVAKRLAGKTVVVTGASSGIGRSTAFEFARSAAPAGGLRLILTARRIDTLREIADELVKELGEDKVKVLPVQLDVSDRAAVRGFVDNLPEEWRDIDVLVNNAGLVKGVARAPEIAEEDIDVMLATNVTGLIHMTQAILPTFLKRGSDGGAGDIINIGSIAGLDPYPGGSIYCATKAAVRSFTESLRKELISTRVRVIEIDPGQVETEFSVVRFYGDKSKADAVYAGVNPLTPEDIAEVVVFAASRPENVVIANSLIFPQHQGSAGHLFKKQ</sequence>
<comment type="caution">
    <text evidence="5">The sequence shown here is derived from an EMBL/GenBank/DDBJ whole genome shotgun (WGS) entry which is preliminary data.</text>
</comment>
<evidence type="ECO:0000313" key="6">
    <source>
        <dbReference type="Proteomes" id="UP001583186"/>
    </source>
</evidence>
<organism evidence="5 6">
    <name type="scientific">Sporothrix stenoceras</name>
    <dbReference type="NCBI Taxonomy" id="5173"/>
    <lineage>
        <taxon>Eukaryota</taxon>
        <taxon>Fungi</taxon>
        <taxon>Dikarya</taxon>
        <taxon>Ascomycota</taxon>
        <taxon>Pezizomycotina</taxon>
        <taxon>Sordariomycetes</taxon>
        <taxon>Sordariomycetidae</taxon>
        <taxon>Ophiostomatales</taxon>
        <taxon>Ophiostomataceae</taxon>
        <taxon>Sporothrix</taxon>
    </lineage>
</organism>
<dbReference type="CDD" id="cd05346">
    <property type="entry name" value="SDR_c5"/>
    <property type="match status" value="1"/>
</dbReference>
<keyword evidence="6" id="KW-1185">Reference proteome</keyword>
<dbReference type="PRINTS" id="PR00080">
    <property type="entry name" value="SDRFAMILY"/>
</dbReference>
<dbReference type="Pfam" id="PF00106">
    <property type="entry name" value="adh_short"/>
    <property type="match status" value="1"/>
</dbReference>
<evidence type="ECO:0000313" key="5">
    <source>
        <dbReference type="EMBL" id="KAL1893193.1"/>
    </source>
</evidence>
<evidence type="ECO:0000256" key="2">
    <source>
        <dbReference type="ARBA" id="ARBA00022857"/>
    </source>
</evidence>
<keyword evidence="3" id="KW-0560">Oxidoreductase</keyword>
<protein>
    <recommendedName>
        <fullName evidence="7">Oxidoreductase</fullName>
    </recommendedName>
</protein>
<dbReference type="Proteomes" id="UP001583186">
    <property type="component" value="Unassembled WGS sequence"/>
</dbReference>
<evidence type="ECO:0000256" key="1">
    <source>
        <dbReference type="ARBA" id="ARBA00006484"/>
    </source>
</evidence>
<dbReference type="PROSITE" id="PS00061">
    <property type="entry name" value="ADH_SHORT"/>
    <property type="match status" value="1"/>
</dbReference>
<dbReference type="Gene3D" id="3.40.50.720">
    <property type="entry name" value="NAD(P)-binding Rossmann-like Domain"/>
    <property type="match status" value="1"/>
</dbReference>
<dbReference type="InterPro" id="IPR002347">
    <property type="entry name" value="SDR_fam"/>
</dbReference>
<dbReference type="InterPro" id="IPR036291">
    <property type="entry name" value="NAD(P)-bd_dom_sf"/>
</dbReference>
<evidence type="ECO:0008006" key="7">
    <source>
        <dbReference type="Google" id="ProtNLM"/>
    </source>
</evidence>
<dbReference type="InterPro" id="IPR020904">
    <property type="entry name" value="Sc_DH/Rdtase_CS"/>
</dbReference>
<dbReference type="PANTHER" id="PTHR42901">
    <property type="entry name" value="ALCOHOL DEHYDROGENASE"/>
    <property type="match status" value="1"/>
</dbReference>
<reference evidence="5 6" key="1">
    <citation type="journal article" date="2024" name="IMA Fungus">
        <title>IMA Genome - F19 : A genome assembly and annotation guide to empower mycologists, including annotated draft genome sequences of Ceratocystis pirilliformis, Diaporthe australafricana, Fusarium ophioides, Paecilomyces lecythidis, and Sporothrix stenoceras.</title>
        <authorList>
            <person name="Aylward J."/>
            <person name="Wilson A.M."/>
            <person name="Visagie C.M."/>
            <person name="Spraker J."/>
            <person name="Barnes I."/>
            <person name="Buitendag C."/>
            <person name="Ceriani C."/>
            <person name="Del Mar Angel L."/>
            <person name="du Plessis D."/>
            <person name="Fuchs T."/>
            <person name="Gasser K."/>
            <person name="Kramer D."/>
            <person name="Li W."/>
            <person name="Munsamy K."/>
            <person name="Piso A."/>
            <person name="Price J.L."/>
            <person name="Sonnekus B."/>
            <person name="Thomas C."/>
            <person name="van der Nest A."/>
            <person name="van Dijk A."/>
            <person name="van Heerden A."/>
            <person name="van Vuuren N."/>
            <person name="Yilmaz N."/>
            <person name="Duong T.A."/>
            <person name="van der Merwe N.A."/>
            <person name="Wingfield M.J."/>
            <person name="Wingfield B.D."/>
        </authorList>
    </citation>
    <scope>NUCLEOTIDE SEQUENCE [LARGE SCALE GENOMIC DNA]</scope>
    <source>
        <strain evidence="5 6">CMW 5346</strain>
    </source>
</reference>
<keyword evidence="2" id="KW-0521">NADP</keyword>
<comment type="similarity">
    <text evidence="1 4">Belongs to the short-chain dehydrogenases/reductases (SDR) family.</text>
</comment>
<evidence type="ECO:0000256" key="4">
    <source>
        <dbReference type="RuleBase" id="RU000363"/>
    </source>
</evidence>
<name>A0ABR3YY74_9PEZI</name>
<dbReference type="EMBL" id="JAWCUI010000039">
    <property type="protein sequence ID" value="KAL1893193.1"/>
    <property type="molecule type" value="Genomic_DNA"/>
</dbReference>
<dbReference type="PRINTS" id="PR00081">
    <property type="entry name" value="GDHRDH"/>
</dbReference>
<gene>
    <name evidence="5" type="ORF">Sste5346_006625</name>
</gene>
<dbReference type="PANTHER" id="PTHR42901:SF1">
    <property type="entry name" value="ALCOHOL DEHYDROGENASE"/>
    <property type="match status" value="1"/>
</dbReference>